<proteinExistence type="predicted"/>
<feature type="transmembrane region" description="Helical" evidence="1">
    <location>
        <begin position="65"/>
        <end position="84"/>
    </location>
</feature>
<protein>
    <submittedName>
        <fullName evidence="2">Uncharacterized protein</fullName>
    </submittedName>
</protein>
<reference evidence="2 3" key="1">
    <citation type="submission" date="2016-10" db="EMBL/GenBank/DDBJ databases">
        <title>Genome sequence of the ascomycete fungus Penicillium subrubescens.</title>
        <authorList>
            <person name="De Vries R.P."/>
            <person name="Peng M."/>
            <person name="Dilokpimol A."/>
            <person name="Hilden K."/>
            <person name="Makela M.R."/>
            <person name="Grigoriev I."/>
            <person name="Riley R."/>
            <person name="Granchi Z."/>
        </authorList>
    </citation>
    <scope>NUCLEOTIDE SEQUENCE [LARGE SCALE GENOMIC DNA]</scope>
    <source>
        <strain evidence="2 3">CBS 132785</strain>
    </source>
</reference>
<keyword evidence="1" id="KW-0472">Membrane</keyword>
<keyword evidence="1" id="KW-1133">Transmembrane helix</keyword>
<feature type="transmembrane region" description="Helical" evidence="1">
    <location>
        <begin position="12"/>
        <end position="30"/>
    </location>
</feature>
<evidence type="ECO:0000256" key="1">
    <source>
        <dbReference type="SAM" id="Phobius"/>
    </source>
</evidence>
<name>A0A1Q5UA60_9EURO</name>
<dbReference type="STRING" id="1316194.A0A1Q5UA60"/>
<sequence length="94" mass="10431">MLEEEENMEVRYNLTISVANWALLAGYLVVPGTFTTLQGSSQMEKVLNTNGTGRAILHTIQNPPLLVIACILFASGVAALVWLLRQPKLRMNYL</sequence>
<comment type="caution">
    <text evidence="2">The sequence shown here is derived from an EMBL/GenBank/DDBJ whole genome shotgun (WGS) entry which is preliminary data.</text>
</comment>
<evidence type="ECO:0000313" key="2">
    <source>
        <dbReference type="EMBL" id="OKP09357.1"/>
    </source>
</evidence>
<evidence type="ECO:0000313" key="3">
    <source>
        <dbReference type="Proteomes" id="UP000186955"/>
    </source>
</evidence>
<dbReference type="Proteomes" id="UP000186955">
    <property type="component" value="Unassembled WGS sequence"/>
</dbReference>
<organism evidence="2 3">
    <name type="scientific">Penicillium subrubescens</name>
    <dbReference type="NCBI Taxonomy" id="1316194"/>
    <lineage>
        <taxon>Eukaryota</taxon>
        <taxon>Fungi</taxon>
        <taxon>Dikarya</taxon>
        <taxon>Ascomycota</taxon>
        <taxon>Pezizomycotina</taxon>
        <taxon>Eurotiomycetes</taxon>
        <taxon>Eurotiomycetidae</taxon>
        <taxon>Eurotiales</taxon>
        <taxon>Aspergillaceae</taxon>
        <taxon>Penicillium</taxon>
    </lineage>
</organism>
<accession>A0A1Q5UA60</accession>
<dbReference type="AlphaFoldDB" id="A0A1Q5UA60"/>
<keyword evidence="1" id="KW-0812">Transmembrane</keyword>
<gene>
    <name evidence="2" type="ORF">PENSUB_5298</name>
</gene>
<dbReference type="EMBL" id="MNBE01000535">
    <property type="protein sequence ID" value="OKP09357.1"/>
    <property type="molecule type" value="Genomic_DNA"/>
</dbReference>
<keyword evidence="3" id="KW-1185">Reference proteome</keyword>